<dbReference type="PANTHER" id="PTHR46977">
    <property type="entry name" value="PROTEIN FREE1"/>
    <property type="match status" value="1"/>
</dbReference>
<keyword evidence="3" id="KW-1185">Reference proteome</keyword>
<protein>
    <submittedName>
        <fullName evidence="2">Uncharacterized protein</fullName>
    </submittedName>
</protein>
<proteinExistence type="predicted"/>
<dbReference type="EMBL" id="CP144700">
    <property type="protein sequence ID" value="WVZ25744.1"/>
    <property type="molecule type" value="Genomic_DNA"/>
</dbReference>
<gene>
    <name evidence="2" type="ORF">V8G54_004288</name>
</gene>
<dbReference type="InterPro" id="IPR045893">
    <property type="entry name" value="FREE1"/>
</dbReference>
<dbReference type="GO" id="GO:0043130">
    <property type="term" value="F:ubiquitin binding"/>
    <property type="evidence" value="ECO:0007669"/>
    <property type="project" value="InterPro"/>
</dbReference>
<reference evidence="2 3" key="1">
    <citation type="journal article" date="2023" name="Life. Sci Alliance">
        <title>Evolutionary insights into 3D genome organization and epigenetic landscape of Vigna mungo.</title>
        <authorList>
            <person name="Junaid A."/>
            <person name="Singh B."/>
            <person name="Bhatia S."/>
        </authorList>
    </citation>
    <scope>NUCLEOTIDE SEQUENCE [LARGE SCALE GENOMIC DNA]</scope>
    <source>
        <strain evidence="2">Urdbean</strain>
    </source>
</reference>
<evidence type="ECO:0000313" key="2">
    <source>
        <dbReference type="EMBL" id="WVZ25744.1"/>
    </source>
</evidence>
<dbReference type="Proteomes" id="UP001374535">
    <property type="component" value="Chromosome 1"/>
</dbReference>
<dbReference type="GO" id="GO:0036258">
    <property type="term" value="P:multivesicular body assembly"/>
    <property type="evidence" value="ECO:0007669"/>
    <property type="project" value="InterPro"/>
</dbReference>
<accession>A0AAQ3SFG4</accession>
<feature type="compositionally biased region" description="Pro residues" evidence="1">
    <location>
        <begin position="31"/>
        <end position="42"/>
    </location>
</feature>
<sequence length="131" mass="14133">MHPNYAPPNPNPAPSLYNSAPYNYTGGSSVPPIPTYEPPAYEPPVRLDHGGGYLDDRYNGNFNRSRSELGSDYYGKSGGNLRYEGGGSDDGYGDGVYAYQGGKVEPYGARGTAPKSSTWASFDDHGRSIKR</sequence>
<feature type="region of interest" description="Disordered" evidence="1">
    <location>
        <begin position="1"/>
        <end position="52"/>
    </location>
</feature>
<evidence type="ECO:0000313" key="3">
    <source>
        <dbReference type="Proteomes" id="UP001374535"/>
    </source>
</evidence>
<feature type="compositionally biased region" description="Pro residues" evidence="1">
    <location>
        <begin position="1"/>
        <end position="13"/>
    </location>
</feature>
<evidence type="ECO:0000256" key="1">
    <source>
        <dbReference type="SAM" id="MobiDB-lite"/>
    </source>
</evidence>
<dbReference type="AlphaFoldDB" id="A0AAQ3SFG4"/>
<name>A0AAQ3SFG4_VIGMU</name>
<dbReference type="PANTHER" id="PTHR46977:SF1">
    <property type="entry name" value="PROTEIN FREE1"/>
    <property type="match status" value="1"/>
</dbReference>
<organism evidence="2 3">
    <name type="scientific">Vigna mungo</name>
    <name type="common">Black gram</name>
    <name type="synonym">Phaseolus mungo</name>
    <dbReference type="NCBI Taxonomy" id="3915"/>
    <lineage>
        <taxon>Eukaryota</taxon>
        <taxon>Viridiplantae</taxon>
        <taxon>Streptophyta</taxon>
        <taxon>Embryophyta</taxon>
        <taxon>Tracheophyta</taxon>
        <taxon>Spermatophyta</taxon>
        <taxon>Magnoliopsida</taxon>
        <taxon>eudicotyledons</taxon>
        <taxon>Gunneridae</taxon>
        <taxon>Pentapetalae</taxon>
        <taxon>rosids</taxon>
        <taxon>fabids</taxon>
        <taxon>Fabales</taxon>
        <taxon>Fabaceae</taxon>
        <taxon>Papilionoideae</taxon>
        <taxon>50 kb inversion clade</taxon>
        <taxon>NPAAA clade</taxon>
        <taxon>indigoferoid/millettioid clade</taxon>
        <taxon>Phaseoleae</taxon>
        <taxon>Vigna</taxon>
    </lineage>
</organism>
<feature type="compositionally biased region" description="Basic and acidic residues" evidence="1">
    <location>
        <begin position="122"/>
        <end position="131"/>
    </location>
</feature>
<feature type="region of interest" description="Disordered" evidence="1">
    <location>
        <begin position="108"/>
        <end position="131"/>
    </location>
</feature>
<dbReference type="GO" id="GO:0000813">
    <property type="term" value="C:ESCRT I complex"/>
    <property type="evidence" value="ECO:0007669"/>
    <property type="project" value="TreeGrafter"/>
</dbReference>
<dbReference type="GO" id="GO:0070676">
    <property type="term" value="P:intralumenal vesicle formation"/>
    <property type="evidence" value="ECO:0007669"/>
    <property type="project" value="TreeGrafter"/>
</dbReference>
<dbReference type="GO" id="GO:0031902">
    <property type="term" value="C:late endosome membrane"/>
    <property type="evidence" value="ECO:0007669"/>
    <property type="project" value="TreeGrafter"/>
</dbReference>